<proteinExistence type="inferred from homology"/>
<keyword evidence="5" id="KW-0694">RNA-binding</keyword>
<accession>A0A6J6ATV2</accession>
<dbReference type="InterPro" id="IPR035926">
    <property type="entry name" value="NusB-like_sf"/>
</dbReference>
<dbReference type="Gene3D" id="1.10.940.10">
    <property type="entry name" value="NusB-like"/>
    <property type="match status" value="1"/>
</dbReference>
<dbReference type="Pfam" id="PF01029">
    <property type="entry name" value="NusB"/>
    <property type="match status" value="1"/>
</dbReference>
<evidence type="ECO:0000259" key="6">
    <source>
        <dbReference type="PROSITE" id="PS51686"/>
    </source>
</evidence>
<feature type="domain" description="SAM-dependent MTase RsmB/NOP-type" evidence="6">
    <location>
        <begin position="185"/>
        <end position="460"/>
    </location>
</feature>
<comment type="similarity">
    <text evidence="1">Belongs to the class I-like SAM-binding methyltransferase superfamily. RsmB/NOP family.</text>
</comment>
<keyword evidence="2" id="KW-0489">Methyltransferase</keyword>
<evidence type="ECO:0000256" key="2">
    <source>
        <dbReference type="ARBA" id="ARBA00022603"/>
    </source>
</evidence>
<sequence>MAHESLKVNSLVKPRRDTFKSPKPDAPRVLAYDILSEVNRRGGYSNLLLPQALTASNLEDRDKGFATELVYGTLRMQGRHDYILSQVSDRPWDEVDEGIVDVCRLGVHQLFEMRVATHAAVSATVELARKVLGESKASFVNALLRKVSAQSLELWLEPVEILTDPVEKLAIKYSHPQWIVSAYFDLLKDYGAVERELAANNVPARPTLVSWPGSSTQEDLVGLGAEATRFSPFGAVFEGSPGSLDLIRHRKAGVQDEGSQLVAYVFSLFASESKTVLDICAGPGGKAALLAHIARRDNQIFTANEFSEARAKLVKNVVGNFEVITGDARKISESGKTFDAILADVPCTGLGALRRRPEVRWRRTLQDLRELTQLQGEISDGAISVLNPGGIFGYATCSPHFAETSTQTLIILKNHPDLEQLNVAEHLPVSLVGATRGKSMSLWTSEHGTDSMFLSIFKKKG</sequence>
<dbReference type="PROSITE" id="PS01153">
    <property type="entry name" value="NOL1_NOP2_SUN"/>
    <property type="match status" value="1"/>
</dbReference>
<dbReference type="InterPro" id="IPR029063">
    <property type="entry name" value="SAM-dependent_MTases_sf"/>
</dbReference>
<dbReference type="InterPro" id="IPR049560">
    <property type="entry name" value="MeTrfase_RsmB-F_NOP2_cat"/>
</dbReference>
<dbReference type="Gene3D" id="3.40.50.150">
    <property type="entry name" value="Vaccinia Virus protein VP39"/>
    <property type="match status" value="1"/>
</dbReference>
<dbReference type="GO" id="GO:0003723">
    <property type="term" value="F:RNA binding"/>
    <property type="evidence" value="ECO:0007669"/>
    <property type="project" value="UniProtKB-KW"/>
</dbReference>
<evidence type="ECO:0000256" key="1">
    <source>
        <dbReference type="ARBA" id="ARBA00007494"/>
    </source>
</evidence>
<dbReference type="PROSITE" id="PS51686">
    <property type="entry name" value="SAM_MT_RSMB_NOP"/>
    <property type="match status" value="1"/>
</dbReference>
<gene>
    <name evidence="7" type="ORF">UFOPK1399_00119</name>
</gene>
<dbReference type="InterPro" id="IPR001678">
    <property type="entry name" value="MeTrfase_RsmB-F_NOP2_dom"/>
</dbReference>
<dbReference type="SUPFAM" id="SSF48013">
    <property type="entry name" value="NusB-like"/>
    <property type="match status" value="1"/>
</dbReference>
<dbReference type="InterPro" id="IPR006027">
    <property type="entry name" value="NusB_RsmB_TIM44"/>
</dbReference>
<name>A0A6J6ATV2_9ZZZZ</name>
<evidence type="ECO:0000313" key="7">
    <source>
        <dbReference type="EMBL" id="CAB4529866.1"/>
    </source>
</evidence>
<dbReference type="Pfam" id="PF01189">
    <property type="entry name" value="Methyltr_RsmB-F"/>
    <property type="match status" value="1"/>
</dbReference>
<keyword evidence="4" id="KW-0949">S-adenosyl-L-methionine</keyword>
<evidence type="ECO:0000256" key="5">
    <source>
        <dbReference type="ARBA" id="ARBA00022884"/>
    </source>
</evidence>
<reference evidence="7" key="1">
    <citation type="submission" date="2020-05" db="EMBL/GenBank/DDBJ databases">
        <authorList>
            <person name="Chiriac C."/>
            <person name="Salcher M."/>
            <person name="Ghai R."/>
            <person name="Kavagutti S V."/>
        </authorList>
    </citation>
    <scope>NUCLEOTIDE SEQUENCE</scope>
</reference>
<dbReference type="PRINTS" id="PR02008">
    <property type="entry name" value="RCMTFAMILY"/>
</dbReference>
<dbReference type="GO" id="GO:0008173">
    <property type="term" value="F:RNA methyltransferase activity"/>
    <property type="evidence" value="ECO:0007669"/>
    <property type="project" value="InterPro"/>
</dbReference>
<evidence type="ECO:0000256" key="3">
    <source>
        <dbReference type="ARBA" id="ARBA00022679"/>
    </source>
</evidence>
<organism evidence="7">
    <name type="scientific">freshwater metagenome</name>
    <dbReference type="NCBI Taxonomy" id="449393"/>
    <lineage>
        <taxon>unclassified sequences</taxon>
        <taxon>metagenomes</taxon>
        <taxon>ecological metagenomes</taxon>
    </lineage>
</organism>
<evidence type="ECO:0000256" key="4">
    <source>
        <dbReference type="ARBA" id="ARBA00022691"/>
    </source>
</evidence>
<protein>
    <submittedName>
        <fullName evidence="7">Unannotated protein</fullName>
    </submittedName>
</protein>
<dbReference type="PANTHER" id="PTHR22807">
    <property type="entry name" value="NOP2 YEAST -RELATED NOL1/NOP2/FMU SUN DOMAIN-CONTAINING"/>
    <property type="match status" value="1"/>
</dbReference>
<dbReference type="GO" id="GO:0006355">
    <property type="term" value="P:regulation of DNA-templated transcription"/>
    <property type="evidence" value="ECO:0007669"/>
    <property type="project" value="InterPro"/>
</dbReference>
<dbReference type="InterPro" id="IPR018314">
    <property type="entry name" value="RsmB/NOL1/NOP2-like_CS"/>
</dbReference>
<dbReference type="InterPro" id="IPR023267">
    <property type="entry name" value="RCMT"/>
</dbReference>
<dbReference type="AlphaFoldDB" id="A0A6J6ATV2"/>
<dbReference type="CDD" id="cd02440">
    <property type="entry name" value="AdoMet_MTases"/>
    <property type="match status" value="1"/>
</dbReference>
<keyword evidence="3" id="KW-0808">Transferase</keyword>
<dbReference type="PANTHER" id="PTHR22807:SF53">
    <property type="entry name" value="RIBOSOMAL RNA SMALL SUBUNIT METHYLTRANSFERASE B-RELATED"/>
    <property type="match status" value="1"/>
</dbReference>
<dbReference type="EMBL" id="CAEZSD010000006">
    <property type="protein sequence ID" value="CAB4529866.1"/>
    <property type="molecule type" value="Genomic_DNA"/>
</dbReference>
<dbReference type="GO" id="GO:0001510">
    <property type="term" value="P:RNA methylation"/>
    <property type="evidence" value="ECO:0007669"/>
    <property type="project" value="InterPro"/>
</dbReference>
<dbReference type="SUPFAM" id="SSF53335">
    <property type="entry name" value="S-adenosyl-L-methionine-dependent methyltransferases"/>
    <property type="match status" value="1"/>
</dbReference>